<evidence type="ECO:0008006" key="5">
    <source>
        <dbReference type="Google" id="ProtNLM"/>
    </source>
</evidence>
<feature type="domain" description="DUF3322" evidence="2">
    <location>
        <begin position="14"/>
        <end position="191"/>
    </location>
</feature>
<sequence length="379" mass="42091">MRTIADVGTLASVRYRRRLGDWFAAEDLAVTEKWTLPLHPPTEREVVADPDRVAEWLASWRRADELPGVAVTWQRRQWATLGPQSVPVRVSMLGPAPVSALAGLTDEWARLTAYASSLRETWPDAAYLPDGLRAAATRLARLDSADLARLTRVTGWLLTHPHAHLRPRELPIPGVDTKWLERHRRLVDSLVAAVTGSAGADLVAEAQRFRVRVLDQGLVRHGTPRDLTATVEELDRWEVAPTSVLVVENLASLASLPEIAGTIAVHGRGYAVTQLARIRWVARKPVAYWGDLDSHGFAILGRCRDALPQTRSMLMDRATLRAHAHLAVSEPVPYRAVVLGLTPEEAATLALIRENDLRLEQERLDRTGAHDLLTRRLSI</sequence>
<name>A0A255HCT3_9ACTN</name>
<dbReference type="InterPro" id="IPR014544">
    <property type="entry name" value="UCP028408"/>
</dbReference>
<dbReference type="PIRSF" id="PIRSF028408">
    <property type="entry name" value="UCP028408"/>
    <property type="match status" value="1"/>
</dbReference>
<reference evidence="3 4" key="1">
    <citation type="submission" date="2017-07" db="EMBL/GenBank/DDBJ databases">
        <title>Draft whole genome sequences of clinical Proprionibacteriaceae strains.</title>
        <authorList>
            <person name="Bernier A.-M."/>
            <person name="Bernard K."/>
            <person name="Domingo M.-C."/>
        </authorList>
    </citation>
    <scope>NUCLEOTIDE SEQUENCE [LARGE SCALE GENOMIC DNA]</scope>
    <source>
        <strain evidence="3 4">NML 130396</strain>
    </source>
</reference>
<dbReference type="Proteomes" id="UP000216311">
    <property type="component" value="Unassembled WGS sequence"/>
</dbReference>
<dbReference type="AlphaFoldDB" id="A0A255HCT3"/>
<dbReference type="Pfam" id="PF11795">
    <property type="entry name" value="DUF3322"/>
    <property type="match status" value="1"/>
</dbReference>
<dbReference type="InterPro" id="IPR024534">
    <property type="entry name" value="JetD_C"/>
</dbReference>
<evidence type="ECO:0000313" key="3">
    <source>
        <dbReference type="EMBL" id="OYO25126.1"/>
    </source>
</evidence>
<proteinExistence type="predicted"/>
<evidence type="ECO:0000259" key="1">
    <source>
        <dbReference type="Pfam" id="PF09983"/>
    </source>
</evidence>
<protein>
    <recommendedName>
        <fullName evidence="5">DUF3322 and DUF2220 domain-containing protein</fullName>
    </recommendedName>
</protein>
<feature type="domain" description="Wadjet protein JetD C-terminal" evidence="1">
    <location>
        <begin position="205"/>
        <end position="367"/>
    </location>
</feature>
<keyword evidence="4" id="KW-1185">Reference proteome</keyword>
<organism evidence="3 4">
    <name type="scientific">Enemella dayhoffiae</name>
    <dbReference type="NCBI Taxonomy" id="2016507"/>
    <lineage>
        <taxon>Bacteria</taxon>
        <taxon>Bacillati</taxon>
        <taxon>Actinomycetota</taxon>
        <taxon>Actinomycetes</taxon>
        <taxon>Propionibacteriales</taxon>
        <taxon>Propionibacteriaceae</taxon>
        <taxon>Enemella</taxon>
    </lineage>
</organism>
<gene>
    <name evidence="3" type="ORF">CGZ93_01320</name>
</gene>
<dbReference type="EMBL" id="NMVQ01000001">
    <property type="protein sequence ID" value="OYO25126.1"/>
    <property type="molecule type" value="Genomic_DNA"/>
</dbReference>
<evidence type="ECO:0000313" key="4">
    <source>
        <dbReference type="Proteomes" id="UP000216311"/>
    </source>
</evidence>
<dbReference type="Pfam" id="PF09983">
    <property type="entry name" value="JetD_C"/>
    <property type="match status" value="1"/>
</dbReference>
<dbReference type="InterPro" id="IPR024537">
    <property type="entry name" value="DUF3322"/>
</dbReference>
<comment type="caution">
    <text evidence="3">The sequence shown here is derived from an EMBL/GenBank/DDBJ whole genome shotgun (WGS) entry which is preliminary data.</text>
</comment>
<evidence type="ECO:0000259" key="2">
    <source>
        <dbReference type="Pfam" id="PF11795"/>
    </source>
</evidence>
<accession>A0A255HCT3</accession>